<proteinExistence type="predicted"/>
<evidence type="ECO:0000313" key="1">
    <source>
        <dbReference type="EMBL" id="BBI65004.1"/>
    </source>
</evidence>
<dbReference type="EMBL" id="AP019514">
    <property type="protein sequence ID" value="BBI65004.1"/>
    <property type="molecule type" value="Genomic_DNA"/>
</dbReference>
<sequence length="139" mass="15151">MFSTLRARILLAALVVITLALVINGIASYTTVKHHNNQQITRNLSAVVKGNTQAINEWFSARYTMLASMEDAVDSDDPLAALSQLAASGNYISAYIAYPSTSDAIFSDGWQPPVITTLVSGPGTKAQTRRRIRLSRHLM</sequence>
<evidence type="ECO:0000313" key="2">
    <source>
        <dbReference type="Proteomes" id="UP000320231"/>
    </source>
</evidence>
<protein>
    <submittedName>
        <fullName evidence="1">Uncharacterized protein</fullName>
    </submittedName>
</protein>
<reference evidence="1 2" key="1">
    <citation type="journal article" date="2019" name="Microbiol. Resour. Announc.">
        <title>Complete Genome Sequence of Halomonas sulfidaeris Strain Esulfide1 Isolated from a Metal Sulfide Rock at a Depth of 2,200 Meters, Obtained Using Nanopore Sequencing.</title>
        <authorList>
            <person name="Saito M."/>
            <person name="Nishigata A."/>
            <person name="Galipon J."/>
            <person name="Arakawa K."/>
        </authorList>
    </citation>
    <scope>NUCLEOTIDE SEQUENCE [LARGE SCALE GENOMIC DNA]</scope>
    <source>
        <strain evidence="1 2">ATCC BAA-803</strain>
    </source>
</reference>
<dbReference type="AlphaFoldDB" id="A0A455UQ01"/>
<gene>
    <name evidence="1" type="ORF">HSBAA_63100</name>
</gene>
<accession>A0A455UQ01</accession>
<dbReference type="Proteomes" id="UP000320231">
    <property type="component" value="Chromosome"/>
</dbReference>
<dbReference type="KEGG" id="hsr:HSBAA_63100"/>
<name>A0A455UQ01_9GAMM</name>
<organism evidence="1 2">
    <name type="scientific">Vreelandella sulfidaeris</name>
    <dbReference type="NCBI Taxonomy" id="115553"/>
    <lineage>
        <taxon>Bacteria</taxon>
        <taxon>Pseudomonadati</taxon>
        <taxon>Pseudomonadota</taxon>
        <taxon>Gammaproteobacteria</taxon>
        <taxon>Oceanospirillales</taxon>
        <taxon>Halomonadaceae</taxon>
        <taxon>Vreelandella</taxon>
    </lineage>
</organism>